<keyword evidence="2" id="KW-0328">Glycosyltransferase</keyword>
<feature type="domain" description="Glycosyl transferase family 1" evidence="5">
    <location>
        <begin position="177"/>
        <end position="309"/>
    </location>
</feature>
<dbReference type="PANTHER" id="PTHR45947">
    <property type="entry name" value="SULFOQUINOVOSYL TRANSFERASE SQD2"/>
    <property type="match status" value="1"/>
</dbReference>
<proteinExistence type="predicted"/>
<dbReference type="GO" id="GO:0016757">
    <property type="term" value="F:glycosyltransferase activity"/>
    <property type="evidence" value="ECO:0007669"/>
    <property type="project" value="UniProtKB-KW"/>
</dbReference>
<dbReference type="Pfam" id="PF00534">
    <property type="entry name" value="Glycos_transf_1"/>
    <property type="match status" value="1"/>
</dbReference>
<evidence type="ECO:0000313" key="7">
    <source>
        <dbReference type="EMBL" id="ATG52408.1"/>
    </source>
</evidence>
<dbReference type="Proteomes" id="UP000218165">
    <property type="component" value="Chromosome"/>
</dbReference>
<reference evidence="8" key="1">
    <citation type="submission" date="2017-09" db="EMBL/GenBank/DDBJ databases">
        <title>Brachybacterium sp. VM2412.</title>
        <authorList>
            <person name="Tak E.J."/>
            <person name="Bae J.-W."/>
        </authorList>
    </citation>
    <scope>NUCLEOTIDE SEQUENCE [LARGE SCALE GENOMIC DNA]</scope>
    <source>
        <strain evidence="8">VM2412</strain>
    </source>
</reference>
<evidence type="ECO:0000256" key="1">
    <source>
        <dbReference type="ARBA" id="ARBA00021292"/>
    </source>
</evidence>
<dbReference type="SUPFAM" id="SSF53756">
    <property type="entry name" value="UDP-Glycosyltransferase/glycogen phosphorylase"/>
    <property type="match status" value="1"/>
</dbReference>
<gene>
    <name evidence="7" type="ORF">CFK38_13430</name>
</gene>
<evidence type="ECO:0000256" key="4">
    <source>
        <dbReference type="SAM" id="MobiDB-lite"/>
    </source>
</evidence>
<dbReference type="GO" id="GO:1901137">
    <property type="term" value="P:carbohydrate derivative biosynthetic process"/>
    <property type="evidence" value="ECO:0007669"/>
    <property type="project" value="UniProtKB-ARBA"/>
</dbReference>
<feature type="compositionally biased region" description="Basic residues" evidence="4">
    <location>
        <begin position="1"/>
        <end position="13"/>
    </location>
</feature>
<dbReference type="InterPro" id="IPR050194">
    <property type="entry name" value="Glycosyltransferase_grp1"/>
</dbReference>
<keyword evidence="3 7" id="KW-0808">Transferase</keyword>
<keyword evidence="8" id="KW-1185">Reference proteome</keyword>
<dbReference type="PANTHER" id="PTHR45947:SF3">
    <property type="entry name" value="SULFOQUINOVOSYL TRANSFERASE SQD2"/>
    <property type="match status" value="1"/>
</dbReference>
<feature type="domain" description="Glycosyltransferase subfamily 4-like N-terminal" evidence="6">
    <location>
        <begin position="70"/>
        <end position="167"/>
    </location>
</feature>
<dbReference type="KEGG" id="brz:CFK38_13430"/>
<dbReference type="EMBL" id="CP023563">
    <property type="protein sequence ID" value="ATG52408.1"/>
    <property type="molecule type" value="Genomic_DNA"/>
</dbReference>
<evidence type="ECO:0000313" key="8">
    <source>
        <dbReference type="Proteomes" id="UP000218165"/>
    </source>
</evidence>
<evidence type="ECO:0000256" key="3">
    <source>
        <dbReference type="ARBA" id="ARBA00022679"/>
    </source>
</evidence>
<protein>
    <recommendedName>
        <fullName evidence="1">D-inositol 3-phosphate glycosyltransferase</fullName>
    </recommendedName>
</protein>
<name>A0A291GQD5_9MICO</name>
<dbReference type="OrthoDB" id="9802525at2"/>
<evidence type="ECO:0000256" key="2">
    <source>
        <dbReference type="ARBA" id="ARBA00022676"/>
    </source>
</evidence>
<dbReference type="AlphaFoldDB" id="A0A291GQD5"/>
<dbReference type="Gene3D" id="3.40.50.2000">
    <property type="entry name" value="Glycogen Phosphorylase B"/>
    <property type="match status" value="2"/>
</dbReference>
<dbReference type="CDD" id="cd03801">
    <property type="entry name" value="GT4_PimA-like"/>
    <property type="match status" value="1"/>
</dbReference>
<accession>A0A291GQD5</accession>
<sequence>MVRRSRARRRLRAGRVTPEQARGETPPLRVLLPRGLASLARESGIGAAIRHQESAVRSLGHEVVTNPLRPFDVVHLNTPFPDTLLLARWARLRRRPALVWAHSTEDDFRDSFPGSNALAPLFRRWIAHLYRRGDTVVTPSAYSKELISAPKYGLRAPIRVLSNGVDTGFFHPDPSARERLRSSLRLAADAPVVISVGMQLRRKGILDWVKVARAMPEVTFVWYGRTDPRLLTAEVQRALAGAPANALFPGYVQAEQLREAYCGADAFCFLTTEETEGIVLWEALACEIPALVRGIPLYRDAMPDGVLTHQVTGDGPEFAGQVVQRLRALLDGELADLTAAGRRAAEGVDLDQVAQQLQEIYRLAGVLPANPVTSDA</sequence>
<evidence type="ECO:0000259" key="5">
    <source>
        <dbReference type="Pfam" id="PF00534"/>
    </source>
</evidence>
<dbReference type="InterPro" id="IPR001296">
    <property type="entry name" value="Glyco_trans_1"/>
</dbReference>
<organism evidence="7 8">
    <name type="scientific">Brachybacterium vulturis</name>
    <dbReference type="NCBI Taxonomy" id="2017484"/>
    <lineage>
        <taxon>Bacteria</taxon>
        <taxon>Bacillati</taxon>
        <taxon>Actinomycetota</taxon>
        <taxon>Actinomycetes</taxon>
        <taxon>Micrococcales</taxon>
        <taxon>Dermabacteraceae</taxon>
        <taxon>Brachybacterium</taxon>
    </lineage>
</organism>
<dbReference type="InterPro" id="IPR028098">
    <property type="entry name" value="Glyco_trans_4-like_N"/>
</dbReference>
<evidence type="ECO:0000259" key="6">
    <source>
        <dbReference type="Pfam" id="PF13439"/>
    </source>
</evidence>
<dbReference type="Pfam" id="PF13439">
    <property type="entry name" value="Glyco_transf_4"/>
    <property type="match status" value="1"/>
</dbReference>
<feature type="region of interest" description="Disordered" evidence="4">
    <location>
        <begin position="1"/>
        <end position="25"/>
    </location>
</feature>